<accession>A0AAU8L0L3</accession>
<reference evidence="1" key="1">
    <citation type="submission" date="2024-06" db="EMBL/GenBank/DDBJ databases">
        <authorList>
            <person name="Melgar S."/>
            <person name="Ryabinky S."/>
            <person name="Merugu K."/>
            <person name="Desisa B."/>
            <person name="Truong H."/>
            <person name="Jamal R."/>
            <person name="Sandhu A."/>
            <person name="Johnson A."/>
        </authorList>
    </citation>
    <scope>NUCLEOTIDE SEQUENCE</scope>
</reference>
<evidence type="ECO:0000313" key="1">
    <source>
        <dbReference type="EMBL" id="XCN28002.1"/>
    </source>
</evidence>
<dbReference type="EMBL" id="PP869623">
    <property type="protein sequence ID" value="XCN28002.1"/>
    <property type="molecule type" value="Genomic_DNA"/>
</dbReference>
<organism evidence="1">
    <name type="scientific">Serratia phage Kevin</name>
    <dbReference type="NCBI Taxonomy" id="3161161"/>
    <lineage>
        <taxon>Viruses</taxon>
        <taxon>Duplodnaviria</taxon>
        <taxon>Heunggongvirae</taxon>
        <taxon>Uroviricota</taxon>
        <taxon>Caudoviricetes</taxon>
        <taxon>Pantevenvirales</taxon>
        <taxon>Ackermannviridae</taxon>
        <taxon>Miltonvirus</taxon>
    </lineage>
</organism>
<proteinExistence type="predicted"/>
<sequence length="184" mass="20870">MKVTTEYHGFCFSQPGRELEVTTLVEDDFTLFLSAYARANGLTDILMDLPSRCSMRYGVEQLLSEGFNVIVMDNDYSPALHDAQIGVKMLPLNVARSWSQFEKMHPRAVITSAAFIERFVQCRALSIMKAHFIPGTGAHPVKIAGRSGWYTTSSSVNMKEGKEIVNNRVYRYSAERDYELTRKK</sequence>
<name>A0AAU8L0L3_9CAUD</name>
<protein>
    <submittedName>
        <fullName evidence="1">Uncharacterized protein</fullName>
    </submittedName>
</protein>